<dbReference type="PROSITE" id="PS50181">
    <property type="entry name" value="FBOX"/>
    <property type="match status" value="1"/>
</dbReference>
<accession>A0AAD4J5B1</accession>
<dbReference type="Pfam" id="PF00646">
    <property type="entry name" value="F-box"/>
    <property type="match status" value="1"/>
</dbReference>
<feature type="region of interest" description="Disordered" evidence="1">
    <location>
        <begin position="380"/>
        <end position="399"/>
    </location>
</feature>
<gene>
    <name evidence="3" type="ORF">C2S53_005270</name>
</gene>
<dbReference type="EMBL" id="SDAM02000148">
    <property type="protein sequence ID" value="KAH6827473.1"/>
    <property type="molecule type" value="Genomic_DNA"/>
</dbReference>
<protein>
    <recommendedName>
        <fullName evidence="2">F-box domain-containing protein</fullName>
    </recommendedName>
</protein>
<evidence type="ECO:0000259" key="2">
    <source>
        <dbReference type="PROSITE" id="PS50181"/>
    </source>
</evidence>
<keyword evidence="4" id="KW-1185">Reference proteome</keyword>
<feature type="compositionally biased region" description="Basic residues" evidence="1">
    <location>
        <begin position="384"/>
        <end position="399"/>
    </location>
</feature>
<name>A0AAD4J5B1_PERFH</name>
<sequence length="399" mass="45683">MSDVPSDLFQEILLRLPAESLLRFRAVCKSWRRTIDDPSFIKSHTTNQQSYSCTQLLIRDSIFCRLFSLSLDSLSIDTAAADHIHGQQQRTVDLTRIKNLVRSGVPFLRDLPTTSCHGLILIYHSNFFKTWVIWNPLTQEFIRLRDPDFGTGMPSLGVGIGYDYAGDDYKVVRIDEWYGGGKFVYRTLVYSLKSRSWKAIGDCPRDSILGRRAAGVYLNGALHWISENVIMALDLGTEEYQLVALPPQLGVGEPLDMYIDAFDGCLLFSCYYSSEPFWNKFGGEECLEGWIMKSHHHVCWIKLFSFGVRGSVASLRDLRPVAYLKSKGQVFLQNDTHFYCFDIHMNSSKKVTIHGLPDSFTCQNFYGSLVRLDNDSDTAEKRGLNRKKKMMKKRRSQTR</sequence>
<dbReference type="Pfam" id="PF07734">
    <property type="entry name" value="FBA_1"/>
    <property type="match status" value="1"/>
</dbReference>
<reference evidence="3 4" key="1">
    <citation type="journal article" date="2021" name="Nat. Commun.">
        <title>Incipient diploidization of the medicinal plant Perilla within 10,000 years.</title>
        <authorList>
            <person name="Zhang Y."/>
            <person name="Shen Q."/>
            <person name="Leng L."/>
            <person name="Zhang D."/>
            <person name="Chen S."/>
            <person name="Shi Y."/>
            <person name="Ning Z."/>
            <person name="Chen S."/>
        </authorList>
    </citation>
    <scope>NUCLEOTIDE SEQUENCE [LARGE SCALE GENOMIC DNA]</scope>
    <source>
        <strain evidence="4">cv. PC099</strain>
    </source>
</reference>
<feature type="domain" description="F-box" evidence="2">
    <location>
        <begin position="1"/>
        <end position="44"/>
    </location>
</feature>
<evidence type="ECO:0000256" key="1">
    <source>
        <dbReference type="SAM" id="MobiDB-lite"/>
    </source>
</evidence>
<proteinExistence type="predicted"/>
<dbReference type="InterPro" id="IPR036047">
    <property type="entry name" value="F-box-like_dom_sf"/>
</dbReference>
<organism evidence="3 4">
    <name type="scientific">Perilla frutescens var. hirtella</name>
    <name type="common">Perilla citriodora</name>
    <name type="synonym">Perilla setoyensis</name>
    <dbReference type="NCBI Taxonomy" id="608512"/>
    <lineage>
        <taxon>Eukaryota</taxon>
        <taxon>Viridiplantae</taxon>
        <taxon>Streptophyta</taxon>
        <taxon>Embryophyta</taxon>
        <taxon>Tracheophyta</taxon>
        <taxon>Spermatophyta</taxon>
        <taxon>Magnoliopsida</taxon>
        <taxon>eudicotyledons</taxon>
        <taxon>Gunneridae</taxon>
        <taxon>Pentapetalae</taxon>
        <taxon>asterids</taxon>
        <taxon>lamiids</taxon>
        <taxon>Lamiales</taxon>
        <taxon>Lamiaceae</taxon>
        <taxon>Nepetoideae</taxon>
        <taxon>Elsholtzieae</taxon>
        <taxon>Perilla</taxon>
    </lineage>
</organism>
<dbReference type="SMART" id="SM00256">
    <property type="entry name" value="FBOX"/>
    <property type="match status" value="1"/>
</dbReference>
<dbReference type="NCBIfam" id="TIGR01640">
    <property type="entry name" value="F_box_assoc_1"/>
    <property type="match status" value="1"/>
</dbReference>
<evidence type="ECO:0000313" key="3">
    <source>
        <dbReference type="EMBL" id="KAH6827473.1"/>
    </source>
</evidence>
<dbReference type="SUPFAM" id="SSF81383">
    <property type="entry name" value="F-box domain"/>
    <property type="match status" value="1"/>
</dbReference>
<dbReference type="Gene3D" id="1.20.1280.50">
    <property type="match status" value="1"/>
</dbReference>
<comment type="caution">
    <text evidence="3">The sequence shown here is derived from an EMBL/GenBank/DDBJ whole genome shotgun (WGS) entry which is preliminary data.</text>
</comment>
<dbReference type="CDD" id="cd22157">
    <property type="entry name" value="F-box_AtFBW1-like"/>
    <property type="match status" value="1"/>
</dbReference>
<evidence type="ECO:0000313" key="4">
    <source>
        <dbReference type="Proteomes" id="UP001190926"/>
    </source>
</evidence>
<dbReference type="InterPro" id="IPR017451">
    <property type="entry name" value="F-box-assoc_interact_dom"/>
</dbReference>
<dbReference type="InterPro" id="IPR006527">
    <property type="entry name" value="F-box-assoc_dom_typ1"/>
</dbReference>
<dbReference type="AlphaFoldDB" id="A0AAD4J5B1"/>
<dbReference type="InterPro" id="IPR001810">
    <property type="entry name" value="F-box_dom"/>
</dbReference>
<dbReference type="PANTHER" id="PTHR31672">
    <property type="entry name" value="BNACNNG10540D PROTEIN"/>
    <property type="match status" value="1"/>
</dbReference>
<dbReference type="PANTHER" id="PTHR31672:SF13">
    <property type="entry name" value="F-BOX PROTEIN CPR30-LIKE"/>
    <property type="match status" value="1"/>
</dbReference>
<dbReference type="Proteomes" id="UP001190926">
    <property type="component" value="Unassembled WGS sequence"/>
</dbReference>
<dbReference type="InterPro" id="IPR050796">
    <property type="entry name" value="SCF_F-box_component"/>
</dbReference>